<feature type="transmembrane region" description="Helical" evidence="1">
    <location>
        <begin position="24"/>
        <end position="43"/>
    </location>
</feature>
<keyword evidence="1" id="KW-1133">Transmembrane helix</keyword>
<sequence>MKAWLWYEGIQFIKIIVTGQLPPFFYIGLISILLLLGLQLFWLPDKWLTAIGFILAFPLCYIIARVILLGSRSILHIDDMTAFWLALVLLCGTLFADTWAQHSLWLTFLHVTALTLLAFIILPLPFVAPLYWMISLALIFALLLCALHKMSQHFDNNTAIKDDTKTN</sequence>
<evidence type="ECO:0000313" key="3">
    <source>
        <dbReference type="Proteomes" id="UP000616608"/>
    </source>
</evidence>
<reference evidence="2" key="1">
    <citation type="journal article" date="2014" name="Int. J. Syst. Evol. Microbiol.">
        <title>Complete genome sequence of Corynebacterium casei LMG S-19264T (=DSM 44701T), isolated from a smear-ripened cheese.</title>
        <authorList>
            <consortium name="US DOE Joint Genome Institute (JGI-PGF)"/>
            <person name="Walter F."/>
            <person name="Albersmeier A."/>
            <person name="Kalinowski J."/>
            <person name="Ruckert C."/>
        </authorList>
    </citation>
    <scope>NUCLEOTIDE SEQUENCE</scope>
    <source>
        <strain evidence="2">CGMCC 1.15760</strain>
    </source>
</reference>
<comment type="caution">
    <text evidence="2">The sequence shown here is derived from an EMBL/GenBank/DDBJ whole genome shotgun (WGS) entry which is preliminary data.</text>
</comment>
<feature type="transmembrane region" description="Helical" evidence="1">
    <location>
        <begin position="130"/>
        <end position="147"/>
    </location>
</feature>
<gene>
    <name evidence="2" type="ORF">GCM10007425_07180</name>
</gene>
<reference evidence="2" key="2">
    <citation type="submission" date="2020-09" db="EMBL/GenBank/DDBJ databases">
        <authorList>
            <person name="Sun Q."/>
            <person name="Zhou Y."/>
        </authorList>
    </citation>
    <scope>NUCLEOTIDE SEQUENCE</scope>
    <source>
        <strain evidence="2">CGMCC 1.15760</strain>
    </source>
</reference>
<dbReference type="RefSeq" id="WP_188613645.1">
    <property type="nucleotide sequence ID" value="NZ_BMJT01000002.1"/>
</dbReference>
<feature type="transmembrane region" description="Helical" evidence="1">
    <location>
        <begin position="80"/>
        <end position="97"/>
    </location>
</feature>
<keyword evidence="3" id="KW-1185">Reference proteome</keyword>
<dbReference type="EMBL" id="BMJT01000002">
    <property type="protein sequence ID" value="GGG15471.1"/>
    <property type="molecule type" value="Genomic_DNA"/>
</dbReference>
<organism evidence="2 3">
    <name type="scientific">Lysinibacillus alkalisoli</name>
    <dbReference type="NCBI Taxonomy" id="1911548"/>
    <lineage>
        <taxon>Bacteria</taxon>
        <taxon>Bacillati</taxon>
        <taxon>Bacillota</taxon>
        <taxon>Bacilli</taxon>
        <taxon>Bacillales</taxon>
        <taxon>Bacillaceae</taxon>
        <taxon>Lysinibacillus</taxon>
    </lineage>
</organism>
<evidence type="ECO:0000313" key="2">
    <source>
        <dbReference type="EMBL" id="GGG15471.1"/>
    </source>
</evidence>
<accession>A0A917FZM3</accession>
<keyword evidence="1" id="KW-0812">Transmembrane</keyword>
<evidence type="ECO:0000256" key="1">
    <source>
        <dbReference type="SAM" id="Phobius"/>
    </source>
</evidence>
<name>A0A917FZM3_9BACI</name>
<dbReference type="Proteomes" id="UP000616608">
    <property type="component" value="Unassembled WGS sequence"/>
</dbReference>
<dbReference type="AlphaFoldDB" id="A0A917FZM3"/>
<protein>
    <submittedName>
        <fullName evidence="2">Uncharacterized protein</fullName>
    </submittedName>
</protein>
<feature type="transmembrane region" description="Helical" evidence="1">
    <location>
        <begin position="50"/>
        <end position="68"/>
    </location>
</feature>
<proteinExistence type="predicted"/>
<keyword evidence="1" id="KW-0472">Membrane</keyword>